<organism evidence="1 2">
    <name type="scientific">Acaulospora colombiana</name>
    <dbReference type="NCBI Taxonomy" id="27376"/>
    <lineage>
        <taxon>Eukaryota</taxon>
        <taxon>Fungi</taxon>
        <taxon>Fungi incertae sedis</taxon>
        <taxon>Mucoromycota</taxon>
        <taxon>Glomeromycotina</taxon>
        <taxon>Glomeromycetes</taxon>
        <taxon>Diversisporales</taxon>
        <taxon>Acaulosporaceae</taxon>
        <taxon>Acaulospora</taxon>
    </lineage>
</organism>
<keyword evidence="2" id="KW-1185">Reference proteome</keyword>
<gene>
    <name evidence="1" type="ORF">ACOLOM_LOCUS2701</name>
</gene>
<proteinExistence type="predicted"/>
<accession>A0ACA9KY92</accession>
<dbReference type="EMBL" id="CAJVPT010003685">
    <property type="protein sequence ID" value="CAG8498733.1"/>
    <property type="molecule type" value="Genomic_DNA"/>
</dbReference>
<evidence type="ECO:0000313" key="1">
    <source>
        <dbReference type="EMBL" id="CAG8498733.1"/>
    </source>
</evidence>
<dbReference type="Proteomes" id="UP000789525">
    <property type="component" value="Unassembled WGS sequence"/>
</dbReference>
<sequence>MGKDYYNILGVDKNADEEALKKAYKKLALKWHPDRHQNDTDKETAEKKFKEINEAYEVLSDKDKRTIYDTYGEEGLKGSGPPPSGFSGGAFPGGFPGGTTFRFSTGSGFSPSDPNSVFSQFFSRFGEEDDFASFPGFSSSFGKSSSRGRDLNDFFGRGVNKGGANEISYHLSLTLEDLYKGITKKLKVSRKIYDAPSGRYVNVDKILDISVRPGLKAGTKFRFPKSGDELPSGETQDVVVIVDEKPHPTFTRDGDDLRVSITLSLLEALTESRKTIKTLDERTLAISSSSIIKPGQEQRFQNEGMPTKDGRKGDLIVKYSVVFPTKLSEEQKRLLKGALG</sequence>
<reference evidence="1" key="1">
    <citation type="submission" date="2021-06" db="EMBL/GenBank/DDBJ databases">
        <authorList>
            <person name="Kallberg Y."/>
            <person name="Tangrot J."/>
            <person name="Rosling A."/>
        </authorList>
    </citation>
    <scope>NUCLEOTIDE SEQUENCE</scope>
    <source>
        <strain evidence="1">CL356</strain>
    </source>
</reference>
<comment type="caution">
    <text evidence="1">The sequence shown here is derived from an EMBL/GenBank/DDBJ whole genome shotgun (WGS) entry which is preliminary data.</text>
</comment>
<evidence type="ECO:0000313" key="2">
    <source>
        <dbReference type="Proteomes" id="UP000789525"/>
    </source>
</evidence>
<name>A0ACA9KY92_9GLOM</name>
<protein>
    <submittedName>
        <fullName evidence="1">14053_t:CDS:1</fullName>
    </submittedName>
</protein>